<dbReference type="AlphaFoldDB" id="A0ABD1ZG15"/>
<comment type="caution">
    <text evidence="2">The sequence shown here is derived from an EMBL/GenBank/DDBJ whole genome shotgun (WGS) entry which is preliminary data.</text>
</comment>
<dbReference type="Proteomes" id="UP001605036">
    <property type="component" value="Unassembled WGS sequence"/>
</dbReference>
<protein>
    <submittedName>
        <fullName evidence="2">Uncharacterized protein</fullName>
    </submittedName>
</protein>
<sequence length="82" mass="9803">MQLTQDKVFGRSLCQPSEHKSSLPDMIPTRDMDPISRWEAIAIPYLYEELRLAFNRCYDDDKWAKGKFNIWDFCNDNFSKQH</sequence>
<keyword evidence="3" id="KW-1185">Reference proteome</keyword>
<evidence type="ECO:0000313" key="2">
    <source>
        <dbReference type="EMBL" id="KAL2650313.1"/>
    </source>
</evidence>
<organism evidence="2 3">
    <name type="scientific">Riccia fluitans</name>
    <dbReference type="NCBI Taxonomy" id="41844"/>
    <lineage>
        <taxon>Eukaryota</taxon>
        <taxon>Viridiplantae</taxon>
        <taxon>Streptophyta</taxon>
        <taxon>Embryophyta</taxon>
        <taxon>Marchantiophyta</taxon>
        <taxon>Marchantiopsida</taxon>
        <taxon>Marchantiidae</taxon>
        <taxon>Marchantiales</taxon>
        <taxon>Ricciaceae</taxon>
        <taxon>Riccia</taxon>
    </lineage>
</organism>
<accession>A0ABD1ZG15</accession>
<evidence type="ECO:0000256" key="1">
    <source>
        <dbReference type="SAM" id="MobiDB-lite"/>
    </source>
</evidence>
<feature type="region of interest" description="Disordered" evidence="1">
    <location>
        <begin position="1"/>
        <end position="28"/>
    </location>
</feature>
<name>A0ABD1ZG15_9MARC</name>
<reference evidence="2 3" key="1">
    <citation type="submission" date="2024-09" db="EMBL/GenBank/DDBJ databases">
        <title>Chromosome-scale assembly of Riccia fluitans.</title>
        <authorList>
            <person name="Paukszto L."/>
            <person name="Sawicki J."/>
            <person name="Karawczyk K."/>
            <person name="Piernik-Szablinska J."/>
            <person name="Szczecinska M."/>
            <person name="Mazdziarz M."/>
        </authorList>
    </citation>
    <scope>NUCLEOTIDE SEQUENCE [LARGE SCALE GENOMIC DNA]</scope>
    <source>
        <strain evidence="2">Rf_01</strain>
        <tissue evidence="2">Aerial parts of the thallus</tissue>
    </source>
</reference>
<proteinExistence type="predicted"/>
<feature type="compositionally biased region" description="Basic and acidic residues" evidence="1">
    <location>
        <begin position="17"/>
        <end position="28"/>
    </location>
</feature>
<evidence type="ECO:0000313" key="3">
    <source>
        <dbReference type="Proteomes" id="UP001605036"/>
    </source>
</evidence>
<dbReference type="EMBL" id="JBHFFA010000001">
    <property type="protein sequence ID" value="KAL2650313.1"/>
    <property type="molecule type" value="Genomic_DNA"/>
</dbReference>
<gene>
    <name evidence="2" type="ORF">R1flu_018441</name>
</gene>